<dbReference type="PRINTS" id="PR00344">
    <property type="entry name" value="BCTRLSENSOR"/>
</dbReference>
<evidence type="ECO:0000256" key="4">
    <source>
        <dbReference type="ARBA" id="ARBA00022475"/>
    </source>
</evidence>
<keyword evidence="11 14" id="KW-1133">Transmembrane helix</keyword>
<dbReference type="PANTHER" id="PTHR43065:SF46">
    <property type="entry name" value="C4-DICARBOXYLATE TRANSPORT SENSOR PROTEIN DCTB"/>
    <property type="match status" value="1"/>
</dbReference>
<evidence type="ECO:0000256" key="11">
    <source>
        <dbReference type="ARBA" id="ARBA00022989"/>
    </source>
</evidence>
<evidence type="ECO:0000256" key="12">
    <source>
        <dbReference type="ARBA" id="ARBA00023012"/>
    </source>
</evidence>
<dbReference type="SMART" id="SM00388">
    <property type="entry name" value="HisKA"/>
    <property type="match status" value="1"/>
</dbReference>
<dbReference type="InterPro" id="IPR005467">
    <property type="entry name" value="His_kinase_dom"/>
</dbReference>
<dbReference type="EMBL" id="CP135076">
    <property type="protein sequence ID" value="WNO53636.1"/>
    <property type="molecule type" value="Genomic_DNA"/>
</dbReference>
<dbReference type="InterPro" id="IPR003661">
    <property type="entry name" value="HisK_dim/P_dom"/>
</dbReference>
<evidence type="ECO:0000256" key="2">
    <source>
        <dbReference type="ARBA" id="ARBA00004651"/>
    </source>
</evidence>
<keyword evidence="13 14" id="KW-0472">Membrane</keyword>
<dbReference type="InterPro" id="IPR004358">
    <property type="entry name" value="Sig_transdc_His_kin-like_C"/>
</dbReference>
<dbReference type="InterPro" id="IPR036097">
    <property type="entry name" value="HisK_dim/P_sf"/>
</dbReference>
<keyword evidence="10" id="KW-0067">ATP-binding</keyword>
<keyword evidence="6" id="KW-0808">Transferase</keyword>
<gene>
    <name evidence="16" type="ORF">RPR59_14555</name>
</gene>
<comment type="catalytic activity">
    <reaction evidence="1">
        <text>ATP + protein L-histidine = ADP + protein N-phospho-L-histidine.</text>
        <dbReference type="EC" id="2.7.13.3"/>
    </reaction>
</comment>
<dbReference type="PROSITE" id="PS50109">
    <property type="entry name" value="HIS_KIN"/>
    <property type="match status" value="1"/>
</dbReference>
<dbReference type="Pfam" id="PF02743">
    <property type="entry name" value="dCache_1"/>
    <property type="match status" value="1"/>
</dbReference>
<dbReference type="Gene3D" id="3.30.565.10">
    <property type="entry name" value="Histidine kinase-like ATPase, C-terminal domain"/>
    <property type="match status" value="1"/>
</dbReference>
<feature type="domain" description="Histidine kinase" evidence="15">
    <location>
        <begin position="395"/>
        <end position="603"/>
    </location>
</feature>
<dbReference type="Gene3D" id="3.30.450.20">
    <property type="entry name" value="PAS domain"/>
    <property type="match status" value="2"/>
</dbReference>
<dbReference type="CDD" id="cd00082">
    <property type="entry name" value="HisKA"/>
    <property type="match status" value="1"/>
</dbReference>
<evidence type="ECO:0000256" key="5">
    <source>
        <dbReference type="ARBA" id="ARBA00022553"/>
    </source>
</evidence>
<evidence type="ECO:0000313" key="17">
    <source>
        <dbReference type="Proteomes" id="UP001302249"/>
    </source>
</evidence>
<protein>
    <recommendedName>
        <fullName evidence="3">histidine kinase</fullName>
        <ecNumber evidence="3">2.7.13.3</ecNumber>
    </recommendedName>
</protein>
<dbReference type="Pfam" id="PF02518">
    <property type="entry name" value="HATPase_c"/>
    <property type="match status" value="1"/>
</dbReference>
<organism evidence="16 17">
    <name type="scientific">Stakelama saccharophila</name>
    <dbReference type="NCBI Taxonomy" id="3075605"/>
    <lineage>
        <taxon>Bacteria</taxon>
        <taxon>Pseudomonadati</taxon>
        <taxon>Pseudomonadota</taxon>
        <taxon>Alphaproteobacteria</taxon>
        <taxon>Sphingomonadales</taxon>
        <taxon>Sphingomonadaceae</taxon>
        <taxon>Stakelama</taxon>
    </lineage>
</organism>
<name>A0ABZ0BAE1_9SPHN</name>
<dbReference type="SUPFAM" id="SSF103190">
    <property type="entry name" value="Sensory domain-like"/>
    <property type="match status" value="1"/>
</dbReference>
<keyword evidence="17" id="KW-1185">Reference proteome</keyword>
<evidence type="ECO:0000256" key="14">
    <source>
        <dbReference type="SAM" id="Phobius"/>
    </source>
</evidence>
<dbReference type="InterPro" id="IPR033479">
    <property type="entry name" value="dCache_1"/>
</dbReference>
<dbReference type="CDD" id="cd12914">
    <property type="entry name" value="PDC1_DGC_like"/>
    <property type="match status" value="1"/>
</dbReference>
<evidence type="ECO:0000313" key="16">
    <source>
        <dbReference type="EMBL" id="WNO53636.1"/>
    </source>
</evidence>
<dbReference type="Proteomes" id="UP001302249">
    <property type="component" value="Chromosome"/>
</dbReference>
<dbReference type="InterPro" id="IPR017055">
    <property type="entry name" value="Sig_transdc_His_kinase_DctB"/>
</dbReference>
<dbReference type="EC" id="2.7.13.3" evidence="3"/>
<dbReference type="SUPFAM" id="SSF47384">
    <property type="entry name" value="Homodimeric domain of signal transducing histidine kinase"/>
    <property type="match status" value="1"/>
</dbReference>
<dbReference type="PANTHER" id="PTHR43065">
    <property type="entry name" value="SENSOR HISTIDINE KINASE"/>
    <property type="match status" value="1"/>
</dbReference>
<keyword evidence="7 14" id="KW-0812">Transmembrane</keyword>
<evidence type="ECO:0000256" key="10">
    <source>
        <dbReference type="ARBA" id="ARBA00022840"/>
    </source>
</evidence>
<dbReference type="InterPro" id="IPR029151">
    <property type="entry name" value="Sensor-like_sf"/>
</dbReference>
<reference evidence="16 17" key="1">
    <citation type="submission" date="2023-09" db="EMBL/GenBank/DDBJ databases">
        <authorList>
            <person name="Rey-Velasco X."/>
        </authorList>
    </citation>
    <scope>NUCLEOTIDE SEQUENCE [LARGE SCALE GENOMIC DNA]</scope>
    <source>
        <strain evidence="16 17">W311</strain>
    </source>
</reference>
<comment type="subcellular location">
    <subcellularLocation>
        <location evidence="2">Cell membrane</location>
        <topology evidence="2">Multi-pass membrane protein</topology>
    </subcellularLocation>
</comment>
<proteinExistence type="predicted"/>
<keyword evidence="4" id="KW-1003">Cell membrane</keyword>
<keyword evidence="5" id="KW-0597">Phosphoprotein</keyword>
<evidence type="ECO:0000256" key="3">
    <source>
        <dbReference type="ARBA" id="ARBA00012438"/>
    </source>
</evidence>
<feature type="transmembrane region" description="Helical" evidence="14">
    <location>
        <begin position="302"/>
        <end position="320"/>
    </location>
</feature>
<sequence>MTSAHRPAVDRSTVLIALIVAALCGAAIWASGRIATERAIGRIERSANASATLHGALLRSELQKYRLVPLALAGDPEAASVLGTPAPATIRNFDKRLERLNDAIHASAIYLIAEDGTTIAASNWNEADSFVGSNYSFRDYFRRALATGGHEQFALGTVSQHPGLYIARRIRAGGRSGVIVLKVEFDALEQEWRHSGEPAFVAEGRGIVLVTSEPTWRFRSLEPLPRAERRSIRRNLDFGSASLTPLPIRRDRIADHQIIRIADDDAPSPHYVEATKPTAKPGWTLHVLTPIDEAISGAATTARLATAMVCVVIVGLALFVSRRRRAIRQRAADAQAAQIALEHKVDERTRDVRLANEQLKSEMNDRLASEMQLQETRDQLFQANKLASLGQITAGVAHEIAQPVAAIRSYADNGRAFLSRGRDEDASVNFESIVSMTDRIGSITSELRNFSRKARGTAATISLDDAVMGALLLLRDRIARQGVDVDYTPGEPLLVVAERVRLEQVLMNLLGNALDALRDTPSPMIRITAGTRADHIALVIANNGPPLADEVAANLFKPFTSSKEDGLGLGLVISRDIVRELGGDLTLAASDTSVAFALKLKPA</sequence>
<dbReference type="PIRSF" id="PIRSF036431">
    <property type="entry name" value="STHK_DctB"/>
    <property type="match status" value="1"/>
</dbReference>
<dbReference type="Gene3D" id="1.10.287.130">
    <property type="match status" value="1"/>
</dbReference>
<evidence type="ECO:0000256" key="1">
    <source>
        <dbReference type="ARBA" id="ARBA00000085"/>
    </source>
</evidence>
<dbReference type="InterPro" id="IPR003594">
    <property type="entry name" value="HATPase_dom"/>
</dbReference>
<keyword evidence="9" id="KW-0418">Kinase</keyword>
<dbReference type="InterPro" id="IPR036890">
    <property type="entry name" value="HATPase_C_sf"/>
</dbReference>
<dbReference type="SUPFAM" id="SSF55874">
    <property type="entry name" value="ATPase domain of HSP90 chaperone/DNA topoisomerase II/histidine kinase"/>
    <property type="match status" value="1"/>
</dbReference>
<evidence type="ECO:0000256" key="8">
    <source>
        <dbReference type="ARBA" id="ARBA00022741"/>
    </source>
</evidence>
<evidence type="ECO:0000256" key="13">
    <source>
        <dbReference type="ARBA" id="ARBA00023136"/>
    </source>
</evidence>
<keyword evidence="8" id="KW-0547">Nucleotide-binding</keyword>
<evidence type="ECO:0000256" key="7">
    <source>
        <dbReference type="ARBA" id="ARBA00022692"/>
    </source>
</evidence>
<evidence type="ECO:0000259" key="15">
    <source>
        <dbReference type="PROSITE" id="PS50109"/>
    </source>
</evidence>
<dbReference type="RefSeq" id="WP_313915277.1">
    <property type="nucleotide sequence ID" value="NZ_CP135076.1"/>
</dbReference>
<dbReference type="Pfam" id="PF00512">
    <property type="entry name" value="HisKA"/>
    <property type="match status" value="1"/>
</dbReference>
<evidence type="ECO:0000256" key="9">
    <source>
        <dbReference type="ARBA" id="ARBA00022777"/>
    </source>
</evidence>
<dbReference type="SMART" id="SM00387">
    <property type="entry name" value="HATPase_c"/>
    <property type="match status" value="1"/>
</dbReference>
<evidence type="ECO:0000256" key="6">
    <source>
        <dbReference type="ARBA" id="ARBA00022679"/>
    </source>
</evidence>
<accession>A0ABZ0BAE1</accession>
<dbReference type="Gene3D" id="6.10.250.3020">
    <property type="match status" value="1"/>
</dbReference>
<keyword evidence="12" id="KW-0902">Two-component regulatory system</keyword>